<organism evidence="5 6">
    <name type="scientific">Eisenbergiella massiliensis</name>
    <dbReference type="NCBI Taxonomy" id="1720294"/>
    <lineage>
        <taxon>Bacteria</taxon>
        <taxon>Bacillati</taxon>
        <taxon>Bacillota</taxon>
        <taxon>Clostridia</taxon>
        <taxon>Lachnospirales</taxon>
        <taxon>Lachnospiraceae</taxon>
        <taxon>Eisenbergiella</taxon>
    </lineage>
</organism>
<evidence type="ECO:0000259" key="3">
    <source>
        <dbReference type="Pfam" id="PF02518"/>
    </source>
</evidence>
<dbReference type="Pfam" id="PF06580">
    <property type="entry name" value="His_kinase"/>
    <property type="match status" value="1"/>
</dbReference>
<dbReference type="Gene3D" id="3.30.565.10">
    <property type="entry name" value="Histidine kinase-like ATPase, C-terminal domain"/>
    <property type="match status" value="1"/>
</dbReference>
<feature type="transmembrane region" description="Helical" evidence="2">
    <location>
        <begin position="29"/>
        <end position="52"/>
    </location>
</feature>
<dbReference type="EMBL" id="QVLU01000060">
    <property type="protein sequence ID" value="RGE59493.1"/>
    <property type="molecule type" value="Genomic_DNA"/>
</dbReference>
<gene>
    <name evidence="5" type="ORF">DWY69_30370</name>
</gene>
<feature type="coiled-coil region" evidence="1">
    <location>
        <begin position="335"/>
        <end position="374"/>
    </location>
</feature>
<dbReference type="OrthoDB" id="759642at2"/>
<dbReference type="Proteomes" id="UP000261166">
    <property type="component" value="Unassembled WGS sequence"/>
</dbReference>
<dbReference type="GO" id="GO:0000155">
    <property type="term" value="F:phosphorelay sensor kinase activity"/>
    <property type="evidence" value="ECO:0007669"/>
    <property type="project" value="InterPro"/>
</dbReference>
<dbReference type="AlphaFoldDB" id="A0A3E3I3J7"/>
<protein>
    <submittedName>
        <fullName evidence="5">Uncharacterized protein</fullName>
    </submittedName>
</protein>
<evidence type="ECO:0000259" key="4">
    <source>
        <dbReference type="Pfam" id="PF06580"/>
    </source>
</evidence>
<name>A0A3E3I3J7_9FIRM</name>
<evidence type="ECO:0000256" key="1">
    <source>
        <dbReference type="SAM" id="Coils"/>
    </source>
</evidence>
<dbReference type="GO" id="GO:0016020">
    <property type="term" value="C:membrane"/>
    <property type="evidence" value="ECO:0007669"/>
    <property type="project" value="InterPro"/>
</dbReference>
<dbReference type="Gene3D" id="6.10.340.10">
    <property type="match status" value="1"/>
</dbReference>
<evidence type="ECO:0000256" key="2">
    <source>
        <dbReference type="SAM" id="Phobius"/>
    </source>
</evidence>
<accession>A0A3E3I3J7</accession>
<evidence type="ECO:0000313" key="5">
    <source>
        <dbReference type="EMBL" id="RGE59493.1"/>
    </source>
</evidence>
<evidence type="ECO:0000313" key="6">
    <source>
        <dbReference type="Proteomes" id="UP000261166"/>
    </source>
</evidence>
<dbReference type="InterPro" id="IPR003594">
    <property type="entry name" value="HATPase_dom"/>
</dbReference>
<dbReference type="Pfam" id="PF02518">
    <property type="entry name" value="HATPase_c"/>
    <property type="match status" value="1"/>
</dbReference>
<dbReference type="PANTHER" id="PTHR34220">
    <property type="entry name" value="SENSOR HISTIDINE KINASE YPDA"/>
    <property type="match status" value="1"/>
</dbReference>
<comment type="caution">
    <text evidence="5">The sequence shown here is derived from an EMBL/GenBank/DDBJ whole genome shotgun (WGS) entry which is preliminary data.</text>
</comment>
<keyword evidence="1" id="KW-0175">Coiled coil</keyword>
<feature type="domain" description="Signal transduction histidine kinase internal region" evidence="4">
    <location>
        <begin position="367"/>
        <end position="439"/>
    </location>
</feature>
<reference evidence="5 6" key="1">
    <citation type="submission" date="2018-08" db="EMBL/GenBank/DDBJ databases">
        <title>A genome reference for cultivated species of the human gut microbiota.</title>
        <authorList>
            <person name="Zou Y."/>
            <person name="Xue W."/>
            <person name="Luo G."/>
        </authorList>
    </citation>
    <scope>NUCLEOTIDE SEQUENCE [LARGE SCALE GENOMIC DNA]</scope>
    <source>
        <strain evidence="5 6">AF26-4BH</strain>
    </source>
</reference>
<dbReference type="InterPro" id="IPR010559">
    <property type="entry name" value="Sig_transdc_His_kin_internal"/>
</dbReference>
<dbReference type="InterPro" id="IPR036890">
    <property type="entry name" value="HATPase_C_sf"/>
</dbReference>
<sequence length="579" mass="66378">MKNNFLLRNRNKNQEQPIMFSLRRQILRFVLTLVILLLSIMITVMTVLIHSYQRKVNDTHKNNAAAYAAHIDSSILQLRDTVGYIYSSDAVFQGLYLYQPAADKVSSINSMLNLLKLQVRSNRNLGGLFIYYDSDKKPLYYVNEEMSFQDKEILKKVGRAVQGVSNAFIDYVVKAENDTYYNAYMQKNSAAICGNISLSQGIPELSSDAETYGIIYEGVFYLISGLRPELSDMEYTLLKPGKNIVHGSVAYVQKLDSVNMSVVKIVPHNIWLYVSGVHIILFLLGLMLILFCIRLYRFTSNQLSIPLEDMTNALQNIQEGVWEVNFTASNRITEIENVRQTVRIMLKEIEQYKIRSYEEKLEKQKVQLQFLQLQLAPHFYTNCLKNAYYMLMMKEYENAEEFLLCLSAHLRYLLQTDATVVTVQTEKDFVQNYINMESILSSKPFICEMSVDDKALEVEIPILALQLFVENSIKYARGIEGRNLQIQIYVRYLSTDDGNNIDIIVSDNGPGYPEELLCVLNQKDVFSDSKTGIKMGVGIINLLSRLRLHYGEGISWYFENRNGAYSEIILPAMQGGEVS</sequence>
<dbReference type="PANTHER" id="PTHR34220:SF7">
    <property type="entry name" value="SENSOR HISTIDINE KINASE YPDA"/>
    <property type="match status" value="1"/>
</dbReference>
<keyword evidence="2" id="KW-0812">Transmembrane</keyword>
<dbReference type="SUPFAM" id="SSF55874">
    <property type="entry name" value="ATPase domain of HSP90 chaperone/DNA topoisomerase II/histidine kinase"/>
    <property type="match status" value="1"/>
</dbReference>
<keyword evidence="2" id="KW-1133">Transmembrane helix</keyword>
<keyword evidence="2" id="KW-0472">Membrane</keyword>
<dbReference type="InterPro" id="IPR050640">
    <property type="entry name" value="Bact_2-comp_sensor_kinase"/>
</dbReference>
<feature type="transmembrane region" description="Helical" evidence="2">
    <location>
        <begin position="270"/>
        <end position="293"/>
    </location>
</feature>
<proteinExistence type="predicted"/>
<feature type="domain" description="Histidine kinase/HSP90-like ATPase" evidence="3">
    <location>
        <begin position="464"/>
        <end position="545"/>
    </location>
</feature>